<keyword evidence="1 5" id="KW-0479">Metal-binding</keyword>
<keyword evidence="5" id="KW-0677">Repeat</keyword>
<evidence type="ECO:0000256" key="1">
    <source>
        <dbReference type="ARBA" id="ARBA00022723"/>
    </source>
</evidence>
<dbReference type="CDD" id="cd08204">
    <property type="entry name" value="ArfGap"/>
    <property type="match status" value="1"/>
</dbReference>
<dbReference type="SMART" id="SM00105">
    <property type="entry name" value="ArfGap"/>
    <property type="match status" value="1"/>
</dbReference>
<dbReference type="OrthoDB" id="10266696at2759"/>
<sequence>MGNITSRPGEDSGGSVYLRDQTRFAISGITITNARNKVLLHITPNEYPATRYVPKRDSADDPPVEFIQDPDASPSAGPSFLLKLQNEDDLIFNFSFIVRQQQDQQSNTSAPSSLDTSINGLTFIFAATPKDLDNLVTNELHADPNLHKNNPNVQLVGDYSTNGNGSFVEYDQRNHRLDPLVSFQFWVNNARPSSSQKSPIRLDPGSTVRLRVPSAQSIESRISDSDDGGTSNRDGFPVSPGFDVIAEDPMNLEHTVTGTTAASVKLDVNCRRPGDDITAAEDGPLFRATMKAMESKTSNMRTRWKKVMRQAEIAYNTQQIRNDAIDSLLEALREAAVSNANAVQPAMEHYFDKIAKEILQNDRRNTRELQKLIVEPISRLYALDIKQADQKKRDFDEESKEYYSFVSRYLGQRQDSLKEKKRIETDTKYQTRRTRFELKRLDYSSYLQDLHGGRKDQEILSNLTRFADSQAKGYIDTAKKIDAFLPQLEALNSEVRQADNAFKMHRSEREEKRRALEKSIPTAQDSEGVYQGPTSGQYSNGTNTSQPAVDNNSRNLPIGRSQSQSVQVSSAFGSLSSNTSGQGGGLSSSPSNKFKGIRDLEERDYAAMNDAGGNAAQRKEGLVWALSRPGLHIDPRGLNKQAWHKFWIVLDQGKLSEYTNWKQKLDLHMDPIDLRIASVREARNADRRFCFEVVTPNFTRVYQATSEEDMKSWIYTINNALQSAVESRDDSQPVSLDSPSGSIRKDFATALTGKSNSQRFNRDYSGHKVGRHATVGDRPPNRVQIEPNESSLKLLEKLKEADESNRFCADCGSESKVDWVSINLSVIICIECSGIHRSLGTHVSKVRSLTLDPNAFTQDVVEILLTLGNRTSNNVWEAKLDRALKPNPQSSREQRLRFITSKYSERAFVAPISSTLSHYGSADETLLASIKKNDIANVAYALALQASPNVVDKSRSTHAIYLALAAADPASPGGMPSPNLSEHPSPPQQPNAPPTRKPFPIAELLILNGATLPIAPPPIPLSRSARLYLESKASQLNGRRMTTTSGNSNSSNPIANSPGEHGIRRKRLSSGGRLQKPLPSQPAASPPPTYGFGSPGTPSGGNGAQF</sequence>
<feature type="region of interest" description="Disordered" evidence="6">
    <location>
        <begin position="501"/>
        <end position="594"/>
    </location>
</feature>
<dbReference type="PROSITE" id="PS50115">
    <property type="entry name" value="ARFGAP"/>
    <property type="match status" value="1"/>
</dbReference>
<feature type="compositionally biased region" description="Polar residues" evidence="6">
    <location>
        <begin position="532"/>
        <end position="555"/>
    </location>
</feature>
<evidence type="ECO:0000259" key="7">
    <source>
        <dbReference type="PROSITE" id="PS50003"/>
    </source>
</evidence>
<name>A0A6A6UK13_9PEZI</name>
<accession>A0A6A6UK13</accession>
<keyword evidence="5" id="KW-0040">ANK repeat</keyword>
<dbReference type="SUPFAM" id="SSF50729">
    <property type="entry name" value="PH domain-like"/>
    <property type="match status" value="1"/>
</dbReference>
<dbReference type="PANTHER" id="PTHR23180:SF160">
    <property type="entry name" value="ADP-RIBOSYLATION FACTOR GTPASE-ACTIVATING PROTEIN EFFECTOR PROTEIN 1"/>
    <property type="match status" value="1"/>
</dbReference>
<dbReference type="Pfam" id="PF00169">
    <property type="entry name" value="PH"/>
    <property type="match status" value="1"/>
</dbReference>
<dbReference type="SMART" id="SM00233">
    <property type="entry name" value="PH"/>
    <property type="match status" value="1"/>
</dbReference>
<organism evidence="9 10">
    <name type="scientific">Microthyrium microscopicum</name>
    <dbReference type="NCBI Taxonomy" id="703497"/>
    <lineage>
        <taxon>Eukaryota</taxon>
        <taxon>Fungi</taxon>
        <taxon>Dikarya</taxon>
        <taxon>Ascomycota</taxon>
        <taxon>Pezizomycotina</taxon>
        <taxon>Dothideomycetes</taxon>
        <taxon>Dothideomycetes incertae sedis</taxon>
        <taxon>Microthyriales</taxon>
        <taxon>Microthyriaceae</taxon>
        <taxon>Microthyrium</taxon>
    </lineage>
</organism>
<feature type="domain" description="Arf-GAP" evidence="8">
    <location>
        <begin position="792"/>
        <end position="916"/>
    </location>
</feature>
<feature type="compositionally biased region" description="Pro residues" evidence="6">
    <location>
        <begin position="984"/>
        <end position="997"/>
    </location>
</feature>
<dbReference type="PROSITE" id="PS50003">
    <property type="entry name" value="PH_DOMAIN"/>
    <property type="match status" value="1"/>
</dbReference>
<dbReference type="FunFam" id="1.20.1270.60:FF:000051">
    <property type="entry name" value="ARF GTPase activator (Csx2)"/>
    <property type="match status" value="1"/>
</dbReference>
<evidence type="ECO:0000313" key="9">
    <source>
        <dbReference type="EMBL" id="KAF2671408.1"/>
    </source>
</evidence>
<evidence type="ECO:0000256" key="6">
    <source>
        <dbReference type="SAM" id="MobiDB-lite"/>
    </source>
</evidence>
<dbReference type="SUPFAM" id="SSF103657">
    <property type="entry name" value="BAR/IMD domain-like"/>
    <property type="match status" value="1"/>
</dbReference>
<dbReference type="PANTHER" id="PTHR23180">
    <property type="entry name" value="CENTAURIN/ARF"/>
    <property type="match status" value="1"/>
</dbReference>
<feature type="region of interest" description="Disordered" evidence="6">
    <location>
        <begin position="971"/>
        <end position="998"/>
    </location>
</feature>
<evidence type="ECO:0000259" key="8">
    <source>
        <dbReference type="PROSITE" id="PS50115"/>
    </source>
</evidence>
<keyword evidence="2 4" id="KW-0863">Zinc-finger</keyword>
<evidence type="ECO:0000256" key="5">
    <source>
        <dbReference type="RuleBase" id="RU369028"/>
    </source>
</evidence>
<dbReference type="FunFam" id="1.10.220.150:FF:000017">
    <property type="entry name" value="ARF GTPase activator (Csx2), putative"/>
    <property type="match status" value="1"/>
</dbReference>
<dbReference type="Pfam" id="PF01412">
    <property type="entry name" value="ArfGap"/>
    <property type="match status" value="1"/>
</dbReference>
<feature type="compositionally biased region" description="Low complexity" evidence="6">
    <location>
        <begin position="561"/>
        <end position="580"/>
    </location>
</feature>
<dbReference type="SUPFAM" id="SSF57863">
    <property type="entry name" value="ArfGap/RecO-like zinc finger"/>
    <property type="match status" value="1"/>
</dbReference>
<dbReference type="Proteomes" id="UP000799302">
    <property type="component" value="Unassembled WGS sequence"/>
</dbReference>
<keyword evidence="10" id="KW-1185">Reference proteome</keyword>
<protein>
    <recommendedName>
        <fullName evidence="5">ADP-ribosylation factor GTPase-activating protein</fullName>
    </recommendedName>
</protein>
<dbReference type="InterPro" id="IPR001849">
    <property type="entry name" value="PH_domain"/>
</dbReference>
<feature type="region of interest" description="Disordered" evidence="6">
    <location>
        <begin position="1033"/>
        <end position="1106"/>
    </location>
</feature>
<dbReference type="InterPro" id="IPR001164">
    <property type="entry name" value="ArfGAP_dom"/>
</dbReference>
<dbReference type="InterPro" id="IPR004148">
    <property type="entry name" value="BAR_dom"/>
</dbReference>
<dbReference type="InterPro" id="IPR045258">
    <property type="entry name" value="ACAP1/2/3-like"/>
</dbReference>
<dbReference type="InterPro" id="IPR038508">
    <property type="entry name" value="ArfGAP_dom_sf"/>
</dbReference>
<dbReference type="GO" id="GO:0006891">
    <property type="term" value="P:intra-Golgi vesicle-mediated transport"/>
    <property type="evidence" value="ECO:0007669"/>
    <property type="project" value="TreeGrafter"/>
</dbReference>
<proteinExistence type="predicted"/>
<keyword evidence="5" id="KW-0343">GTPase activation</keyword>
<dbReference type="GO" id="GO:0005768">
    <property type="term" value="C:endosome"/>
    <property type="evidence" value="ECO:0007669"/>
    <property type="project" value="TreeGrafter"/>
</dbReference>
<feature type="domain" description="PH" evidence="7">
    <location>
        <begin position="616"/>
        <end position="722"/>
    </location>
</feature>
<gene>
    <name evidence="9" type="ORF">BT63DRAFT_446394</name>
</gene>
<dbReference type="InterPro" id="IPR011993">
    <property type="entry name" value="PH-like_dom_sf"/>
</dbReference>
<keyword evidence="3 5" id="KW-0862">Zinc</keyword>
<feature type="region of interest" description="Disordered" evidence="6">
    <location>
        <begin position="213"/>
        <end position="238"/>
    </location>
</feature>
<dbReference type="CDD" id="cd07608">
    <property type="entry name" value="BAR_ArfGAP_fungi"/>
    <property type="match status" value="1"/>
</dbReference>
<keyword evidence="5" id="KW-0963">Cytoplasm</keyword>
<dbReference type="AlphaFoldDB" id="A0A6A6UK13"/>
<feature type="compositionally biased region" description="Basic and acidic residues" evidence="6">
    <location>
        <begin position="505"/>
        <end position="517"/>
    </location>
</feature>
<dbReference type="EMBL" id="MU004233">
    <property type="protein sequence ID" value="KAF2671408.1"/>
    <property type="molecule type" value="Genomic_DNA"/>
</dbReference>
<feature type="compositionally biased region" description="Low complexity" evidence="6">
    <location>
        <begin position="1042"/>
        <end position="1059"/>
    </location>
</feature>
<comment type="function">
    <text evidence="5">GTPase-activating protein for the ADP ribosylation factor family.</text>
</comment>
<evidence type="ECO:0000256" key="4">
    <source>
        <dbReference type="PROSITE-ProRule" id="PRU00288"/>
    </source>
</evidence>
<dbReference type="Pfam" id="PF16746">
    <property type="entry name" value="BAR_3"/>
    <property type="match status" value="1"/>
</dbReference>
<comment type="subcellular location">
    <subcellularLocation>
        <location evidence="5">Cytoplasm</location>
    </subcellularLocation>
</comment>
<dbReference type="GO" id="GO:0008270">
    <property type="term" value="F:zinc ion binding"/>
    <property type="evidence" value="ECO:0007669"/>
    <property type="project" value="UniProtKB-KW"/>
</dbReference>
<evidence type="ECO:0000256" key="2">
    <source>
        <dbReference type="ARBA" id="ARBA00022771"/>
    </source>
</evidence>
<dbReference type="GO" id="GO:0005802">
    <property type="term" value="C:trans-Golgi network"/>
    <property type="evidence" value="ECO:0007669"/>
    <property type="project" value="TreeGrafter"/>
</dbReference>
<dbReference type="Gene3D" id="2.30.29.30">
    <property type="entry name" value="Pleckstrin-homology domain (PH domain)/Phosphotyrosine-binding domain (PTB)"/>
    <property type="match status" value="1"/>
</dbReference>
<dbReference type="InterPro" id="IPR037278">
    <property type="entry name" value="ARFGAP/RecO"/>
</dbReference>
<dbReference type="InterPro" id="IPR027267">
    <property type="entry name" value="AH/BAR_dom_sf"/>
</dbReference>
<evidence type="ECO:0000313" key="10">
    <source>
        <dbReference type="Proteomes" id="UP000799302"/>
    </source>
</evidence>
<dbReference type="FunFam" id="2.30.29.30:FF:000252">
    <property type="entry name" value="ARF GTPase activator (Csx2)"/>
    <property type="match status" value="1"/>
</dbReference>
<evidence type="ECO:0000256" key="3">
    <source>
        <dbReference type="ARBA" id="ARBA00022833"/>
    </source>
</evidence>
<dbReference type="Gene3D" id="1.10.220.150">
    <property type="entry name" value="Arf GTPase activating protein"/>
    <property type="match status" value="1"/>
</dbReference>
<reference evidence="9" key="1">
    <citation type="journal article" date="2020" name="Stud. Mycol.">
        <title>101 Dothideomycetes genomes: a test case for predicting lifestyles and emergence of pathogens.</title>
        <authorList>
            <person name="Haridas S."/>
            <person name="Albert R."/>
            <person name="Binder M."/>
            <person name="Bloem J."/>
            <person name="Labutti K."/>
            <person name="Salamov A."/>
            <person name="Andreopoulos B."/>
            <person name="Baker S."/>
            <person name="Barry K."/>
            <person name="Bills G."/>
            <person name="Bluhm B."/>
            <person name="Cannon C."/>
            <person name="Castanera R."/>
            <person name="Culley D."/>
            <person name="Daum C."/>
            <person name="Ezra D."/>
            <person name="Gonzalez J."/>
            <person name="Henrissat B."/>
            <person name="Kuo A."/>
            <person name="Liang C."/>
            <person name="Lipzen A."/>
            <person name="Lutzoni F."/>
            <person name="Magnuson J."/>
            <person name="Mondo S."/>
            <person name="Nolan M."/>
            <person name="Ohm R."/>
            <person name="Pangilinan J."/>
            <person name="Park H.-J."/>
            <person name="Ramirez L."/>
            <person name="Alfaro M."/>
            <person name="Sun H."/>
            <person name="Tritt A."/>
            <person name="Yoshinaga Y."/>
            <person name="Zwiers L.-H."/>
            <person name="Turgeon B."/>
            <person name="Goodwin S."/>
            <person name="Spatafora J."/>
            <person name="Crous P."/>
            <person name="Grigoriev I."/>
        </authorList>
    </citation>
    <scope>NUCLEOTIDE SEQUENCE</scope>
    <source>
        <strain evidence="9">CBS 115976</strain>
    </source>
</reference>
<dbReference type="Gene3D" id="1.20.1270.60">
    <property type="entry name" value="Arfaptin homology (AH) domain/BAR domain"/>
    <property type="match status" value="1"/>
</dbReference>
<dbReference type="GO" id="GO:0005096">
    <property type="term" value="F:GTPase activator activity"/>
    <property type="evidence" value="ECO:0007669"/>
    <property type="project" value="UniProtKB-KW"/>
</dbReference>